<evidence type="ECO:0000313" key="4">
    <source>
        <dbReference type="EMBL" id="KAL0421300.1"/>
    </source>
</evidence>
<gene>
    <name evidence="4" type="ORF">Slati_3152900</name>
</gene>
<dbReference type="GO" id="GO:0031267">
    <property type="term" value="F:small GTPase binding"/>
    <property type="evidence" value="ECO:0007669"/>
    <property type="project" value="TreeGrafter"/>
</dbReference>
<dbReference type="SMART" id="SM00368">
    <property type="entry name" value="LRR_RI"/>
    <property type="match status" value="9"/>
</dbReference>
<dbReference type="GO" id="GO:0005634">
    <property type="term" value="C:nucleus"/>
    <property type="evidence" value="ECO:0007669"/>
    <property type="project" value="TreeGrafter"/>
</dbReference>
<dbReference type="GO" id="GO:0005096">
    <property type="term" value="F:GTPase activator activity"/>
    <property type="evidence" value="ECO:0007669"/>
    <property type="project" value="UniProtKB-KW"/>
</dbReference>
<dbReference type="GO" id="GO:0048471">
    <property type="term" value="C:perinuclear region of cytoplasm"/>
    <property type="evidence" value="ECO:0007669"/>
    <property type="project" value="TreeGrafter"/>
</dbReference>
<keyword evidence="2" id="KW-0433">Leucine-rich repeat</keyword>
<dbReference type="InterPro" id="IPR027038">
    <property type="entry name" value="RanGap"/>
</dbReference>
<dbReference type="PANTHER" id="PTHR24113">
    <property type="entry name" value="RAN GTPASE-ACTIVATING PROTEIN 1"/>
    <property type="match status" value="1"/>
</dbReference>
<dbReference type="Gene3D" id="3.80.10.10">
    <property type="entry name" value="Ribonuclease Inhibitor"/>
    <property type="match status" value="4"/>
</dbReference>
<dbReference type="GO" id="GO:0006913">
    <property type="term" value="P:nucleocytoplasmic transport"/>
    <property type="evidence" value="ECO:0007669"/>
    <property type="project" value="TreeGrafter"/>
</dbReference>
<dbReference type="GO" id="GO:0005829">
    <property type="term" value="C:cytosol"/>
    <property type="evidence" value="ECO:0007669"/>
    <property type="project" value="TreeGrafter"/>
</dbReference>
<accession>A0AAW2UV05</accession>
<dbReference type="EMBL" id="JACGWN010000011">
    <property type="protein sequence ID" value="KAL0421300.1"/>
    <property type="molecule type" value="Genomic_DNA"/>
</dbReference>
<comment type="caution">
    <text evidence="4">The sequence shown here is derived from an EMBL/GenBank/DDBJ whole genome shotgun (WGS) entry which is preliminary data.</text>
</comment>
<dbReference type="AlphaFoldDB" id="A0AAW2UV05"/>
<reference evidence="4" key="2">
    <citation type="journal article" date="2024" name="Plant">
        <title>Genomic evolution and insights into agronomic trait innovations of Sesamum species.</title>
        <authorList>
            <person name="Miao H."/>
            <person name="Wang L."/>
            <person name="Qu L."/>
            <person name="Liu H."/>
            <person name="Sun Y."/>
            <person name="Le M."/>
            <person name="Wang Q."/>
            <person name="Wei S."/>
            <person name="Zheng Y."/>
            <person name="Lin W."/>
            <person name="Duan Y."/>
            <person name="Cao H."/>
            <person name="Xiong S."/>
            <person name="Wang X."/>
            <person name="Wei L."/>
            <person name="Li C."/>
            <person name="Ma Q."/>
            <person name="Ju M."/>
            <person name="Zhao R."/>
            <person name="Li G."/>
            <person name="Mu C."/>
            <person name="Tian Q."/>
            <person name="Mei H."/>
            <person name="Zhang T."/>
            <person name="Gao T."/>
            <person name="Zhang H."/>
        </authorList>
    </citation>
    <scope>NUCLEOTIDE SEQUENCE</scope>
    <source>
        <strain evidence="4">KEN1</strain>
    </source>
</reference>
<keyword evidence="3" id="KW-0677">Repeat</keyword>
<evidence type="ECO:0000256" key="3">
    <source>
        <dbReference type="ARBA" id="ARBA00022737"/>
    </source>
</evidence>
<evidence type="ECO:0000256" key="1">
    <source>
        <dbReference type="ARBA" id="ARBA00022468"/>
    </source>
</evidence>
<evidence type="ECO:0000256" key="2">
    <source>
        <dbReference type="ARBA" id="ARBA00022614"/>
    </source>
</evidence>
<dbReference type="InterPro" id="IPR032675">
    <property type="entry name" value="LRR_dom_sf"/>
</dbReference>
<name>A0AAW2UV05_9LAMI</name>
<dbReference type="PANTHER" id="PTHR24113:SF12">
    <property type="entry name" value="RAN GTPASE-ACTIVATING PROTEIN 1"/>
    <property type="match status" value="1"/>
</dbReference>
<sequence length="531" mass="57437">MVSTSTLSLCSHPKINFGFQNKQRNELWTMSSTRRSSLYRSSPGKISPFTPVRIILRHSHLKKFNIKAAASGSGGRSSGRGASSRRVYKQAEAQAPVAPVKEIASFVLPAGAFVVATFVLWKLVEKILLPKPSKSVAEENKPAQGVKWSFAPGTNLLSSFGAKIERESKLRLNDFAKELRSFQSVDMSGRNFGDEGLFFVAESLAYNQCLCDILVDNSGIQKLQLSSSAFGDEGAKAIAEMLKKNSTLRVIELNNNFIDYSGFSSLAGAILENKSLLSIYLNGNYGGPLGAAALAKGLEGNKSVRELYLQGNSIGDEGVRALMSGLSSHKVLIFVQGAEKIAEALKQNRSITNVDLGGNDIHAKGISEIARVLKDNSVITTLELGYNPIGPEGAKALAEVLKFHGNIKDLMLGWCQIGATGAEYIADMLKYNSTISSLDLRANGLRDEGAICLARSLKVVNEALTSLNLGFNEIRDEGAFAIAQALKANEDVRLTSLNLMNNFLTKLGQSAITDASDHVYEMNEKELNIVF</sequence>
<protein>
    <submittedName>
        <fullName evidence="4">Uncharacterized protein</fullName>
    </submittedName>
</protein>
<reference evidence="4" key="1">
    <citation type="submission" date="2020-06" db="EMBL/GenBank/DDBJ databases">
        <authorList>
            <person name="Li T."/>
            <person name="Hu X."/>
            <person name="Zhang T."/>
            <person name="Song X."/>
            <person name="Zhang H."/>
            <person name="Dai N."/>
            <person name="Sheng W."/>
            <person name="Hou X."/>
            <person name="Wei L."/>
        </authorList>
    </citation>
    <scope>NUCLEOTIDE SEQUENCE</scope>
    <source>
        <strain evidence="4">KEN1</strain>
        <tissue evidence="4">Leaf</tissue>
    </source>
</reference>
<organism evidence="4">
    <name type="scientific">Sesamum latifolium</name>
    <dbReference type="NCBI Taxonomy" id="2727402"/>
    <lineage>
        <taxon>Eukaryota</taxon>
        <taxon>Viridiplantae</taxon>
        <taxon>Streptophyta</taxon>
        <taxon>Embryophyta</taxon>
        <taxon>Tracheophyta</taxon>
        <taxon>Spermatophyta</taxon>
        <taxon>Magnoliopsida</taxon>
        <taxon>eudicotyledons</taxon>
        <taxon>Gunneridae</taxon>
        <taxon>Pentapetalae</taxon>
        <taxon>asterids</taxon>
        <taxon>lamiids</taxon>
        <taxon>Lamiales</taxon>
        <taxon>Pedaliaceae</taxon>
        <taxon>Sesamum</taxon>
    </lineage>
</organism>
<dbReference type="FunFam" id="3.80.10.10:FF:001374">
    <property type="entry name" value="RNI-like superfamily protein"/>
    <property type="match status" value="1"/>
</dbReference>
<keyword evidence="1" id="KW-0343">GTPase activation</keyword>
<dbReference type="SUPFAM" id="SSF52047">
    <property type="entry name" value="RNI-like"/>
    <property type="match status" value="1"/>
</dbReference>
<dbReference type="InterPro" id="IPR001611">
    <property type="entry name" value="Leu-rich_rpt"/>
</dbReference>
<proteinExistence type="predicted"/>
<dbReference type="Pfam" id="PF13516">
    <property type="entry name" value="LRR_6"/>
    <property type="match status" value="7"/>
</dbReference>